<dbReference type="PANTHER" id="PTHR42921">
    <property type="entry name" value="ACETOACETYL-COA SYNTHETASE"/>
    <property type="match status" value="1"/>
</dbReference>
<feature type="domain" description="AMP-dependent synthetase/ligase" evidence="1">
    <location>
        <begin position="1"/>
        <end position="252"/>
    </location>
</feature>
<dbReference type="AlphaFoldDB" id="X0X7K4"/>
<comment type="caution">
    <text evidence="2">The sequence shown here is derived from an EMBL/GenBank/DDBJ whole genome shotgun (WGS) entry which is preliminary data.</text>
</comment>
<sequence length="253" mass="28048">PNLIETVITMLATTSIGALWSSCATDLGTQAVVDRFGQIEPKVLLTVNGYYYKGEAYSTLSKVAEIAEALPSLEKVIVVRYGANTTDISSFPKFVFWDDFLEKEKPSGIEFEQLPFDHPGFIMFSSGTTGKPKCMVQSTGGILINHLKELVLHSDLKRDDTICYITTCSWMMWNWLLSSLAVGATVVLYDGNPVYPDIGAMWELIQDEKITIFGCSASYINFLRQQAFKPGEHYDLSSLREISQTGSPLSPEG</sequence>
<gene>
    <name evidence="2" type="ORF">S01H1_62058</name>
</gene>
<evidence type="ECO:0000259" key="1">
    <source>
        <dbReference type="Pfam" id="PF00501"/>
    </source>
</evidence>
<dbReference type="SUPFAM" id="SSF56801">
    <property type="entry name" value="Acetyl-CoA synthetase-like"/>
    <property type="match status" value="1"/>
</dbReference>
<name>X0X7K4_9ZZZZ</name>
<dbReference type="Gene3D" id="3.40.50.12780">
    <property type="entry name" value="N-terminal domain of ligase-like"/>
    <property type="match status" value="1"/>
</dbReference>
<dbReference type="PANTHER" id="PTHR42921:SF1">
    <property type="entry name" value="ACETOACETYL-COA SYNTHETASE"/>
    <property type="match status" value="1"/>
</dbReference>
<evidence type="ECO:0000313" key="2">
    <source>
        <dbReference type="EMBL" id="GAG39005.1"/>
    </source>
</evidence>
<proteinExistence type="predicted"/>
<dbReference type="InterPro" id="IPR042099">
    <property type="entry name" value="ANL_N_sf"/>
</dbReference>
<dbReference type="InterPro" id="IPR000873">
    <property type="entry name" value="AMP-dep_synth/lig_dom"/>
</dbReference>
<accession>X0X7K4</accession>
<dbReference type="Pfam" id="PF00501">
    <property type="entry name" value="AMP-binding"/>
    <property type="match status" value="1"/>
</dbReference>
<feature type="non-terminal residue" evidence="2">
    <location>
        <position position="253"/>
    </location>
</feature>
<reference evidence="2" key="1">
    <citation type="journal article" date="2014" name="Front. Microbiol.">
        <title>High frequency of phylogenetically diverse reductive dehalogenase-homologous genes in deep subseafloor sedimentary metagenomes.</title>
        <authorList>
            <person name="Kawai M."/>
            <person name="Futagami T."/>
            <person name="Toyoda A."/>
            <person name="Takaki Y."/>
            <person name="Nishi S."/>
            <person name="Hori S."/>
            <person name="Arai W."/>
            <person name="Tsubouchi T."/>
            <person name="Morono Y."/>
            <person name="Uchiyama I."/>
            <person name="Ito T."/>
            <person name="Fujiyama A."/>
            <person name="Inagaki F."/>
            <person name="Takami H."/>
        </authorList>
    </citation>
    <scope>NUCLEOTIDE SEQUENCE</scope>
    <source>
        <strain evidence="2">Expedition CK06-06</strain>
    </source>
</reference>
<organism evidence="2">
    <name type="scientific">marine sediment metagenome</name>
    <dbReference type="NCBI Taxonomy" id="412755"/>
    <lineage>
        <taxon>unclassified sequences</taxon>
        <taxon>metagenomes</taxon>
        <taxon>ecological metagenomes</taxon>
    </lineage>
</organism>
<dbReference type="InterPro" id="IPR020845">
    <property type="entry name" value="AMP-binding_CS"/>
</dbReference>
<dbReference type="EMBL" id="BARS01040739">
    <property type="protein sequence ID" value="GAG39005.1"/>
    <property type="molecule type" value="Genomic_DNA"/>
</dbReference>
<feature type="non-terminal residue" evidence="2">
    <location>
        <position position="1"/>
    </location>
</feature>
<protein>
    <recommendedName>
        <fullName evidence="1">AMP-dependent synthetase/ligase domain-containing protein</fullName>
    </recommendedName>
</protein>
<dbReference type="GO" id="GO:0030729">
    <property type="term" value="F:acetoacetate-CoA ligase activity"/>
    <property type="evidence" value="ECO:0007669"/>
    <property type="project" value="TreeGrafter"/>
</dbReference>
<dbReference type="PROSITE" id="PS00455">
    <property type="entry name" value="AMP_BINDING"/>
    <property type="match status" value="1"/>
</dbReference>